<proteinExistence type="predicted"/>
<feature type="chain" id="PRO_5038511651" evidence="1">
    <location>
        <begin position="20"/>
        <end position="316"/>
    </location>
</feature>
<gene>
    <name evidence="3" type="ORF">EDD33_0272</name>
</gene>
<name>A0A3N2CPV4_9ACTN</name>
<evidence type="ECO:0000259" key="2">
    <source>
        <dbReference type="Pfam" id="PF04069"/>
    </source>
</evidence>
<dbReference type="OrthoDB" id="9781705at2"/>
<evidence type="ECO:0000256" key="1">
    <source>
        <dbReference type="SAM" id="SignalP"/>
    </source>
</evidence>
<keyword evidence="1" id="KW-0732">Signal</keyword>
<feature type="domain" description="ABC-type glycine betaine transport system substrate-binding" evidence="2">
    <location>
        <begin position="191"/>
        <end position="315"/>
    </location>
</feature>
<feature type="signal peptide" evidence="1">
    <location>
        <begin position="1"/>
        <end position="19"/>
    </location>
</feature>
<dbReference type="AlphaFoldDB" id="A0A3N2CPV4"/>
<keyword evidence="4" id="KW-1185">Reference proteome</keyword>
<comment type="caution">
    <text evidence="3">The sequence shown here is derived from an EMBL/GenBank/DDBJ whole genome shotgun (WGS) entry which is preliminary data.</text>
</comment>
<dbReference type="SUPFAM" id="SSF53850">
    <property type="entry name" value="Periplasmic binding protein-like II"/>
    <property type="match status" value="2"/>
</dbReference>
<evidence type="ECO:0000313" key="4">
    <source>
        <dbReference type="Proteomes" id="UP000281738"/>
    </source>
</evidence>
<dbReference type="Gene3D" id="3.40.190.10">
    <property type="entry name" value="Periplasmic binding protein-like II"/>
    <property type="match status" value="1"/>
</dbReference>
<reference evidence="3 4" key="1">
    <citation type="submission" date="2018-11" db="EMBL/GenBank/DDBJ databases">
        <title>Sequencing the genomes of 1000 actinobacteria strains.</title>
        <authorList>
            <person name="Klenk H.-P."/>
        </authorList>
    </citation>
    <scope>NUCLEOTIDE SEQUENCE [LARGE SCALE GENOMIC DNA]</scope>
    <source>
        <strain evidence="3 4">DSM 12652</strain>
    </source>
</reference>
<dbReference type="EMBL" id="RKHO01000001">
    <property type="protein sequence ID" value="ROR89448.1"/>
    <property type="molecule type" value="Genomic_DNA"/>
</dbReference>
<evidence type="ECO:0000313" key="3">
    <source>
        <dbReference type="EMBL" id="ROR89448.1"/>
    </source>
</evidence>
<dbReference type="GO" id="GO:0022857">
    <property type="term" value="F:transmembrane transporter activity"/>
    <property type="evidence" value="ECO:0007669"/>
    <property type="project" value="InterPro"/>
</dbReference>
<dbReference type="Proteomes" id="UP000281738">
    <property type="component" value="Unassembled WGS sequence"/>
</dbReference>
<dbReference type="Pfam" id="PF04069">
    <property type="entry name" value="OpuAC"/>
    <property type="match status" value="2"/>
</dbReference>
<dbReference type="GO" id="GO:0043190">
    <property type="term" value="C:ATP-binding cassette (ABC) transporter complex"/>
    <property type="evidence" value="ECO:0007669"/>
    <property type="project" value="InterPro"/>
</dbReference>
<organism evidence="3 4">
    <name type="scientific">Nocardioides aurantiacus</name>
    <dbReference type="NCBI Taxonomy" id="86796"/>
    <lineage>
        <taxon>Bacteria</taxon>
        <taxon>Bacillati</taxon>
        <taxon>Actinomycetota</taxon>
        <taxon>Actinomycetes</taxon>
        <taxon>Propionibacteriales</taxon>
        <taxon>Nocardioidaceae</taxon>
        <taxon>Nocardioides</taxon>
    </lineage>
</organism>
<dbReference type="PROSITE" id="PS51257">
    <property type="entry name" value="PROKAR_LIPOPROTEIN"/>
    <property type="match status" value="1"/>
</dbReference>
<dbReference type="Gene3D" id="3.40.190.120">
    <property type="entry name" value="Osmoprotection protein (prox), domain 2"/>
    <property type="match status" value="1"/>
</dbReference>
<sequence>MKNTLVAIATAATLSLVVAGCGSDSGSGSSGSGSSGGGTIAENMVFGGPPEFKTRADGIPGLEENYGVKFGKYTVTDVGGPVTVNALKRGQVDAVDLFTTDPAIEANDFVILEDPKSNFAAQNIVPIINKDKASDGVTEVLDQISEELSTDTLGDLIGQVANDKEKPEDVAKAWLADEDLDATGDSASGESLTVGSANFTENVILAEIYAQALEAQGADVTTKLNIGSREKYYPALEQGSLDLFPEYTGTILTFIDKEATATSPEDVAKALTEALPENLVALDYSEAQDSDAVVVTAETAEKFDLETIADLAKSAG</sequence>
<dbReference type="RefSeq" id="WP_123388803.1">
    <property type="nucleotide sequence ID" value="NZ_RKHO01000001.1"/>
</dbReference>
<accession>A0A3N2CPV4</accession>
<protein>
    <submittedName>
        <fullName evidence="3">Substrate binding protein of glycine betaine ABC transport system</fullName>
    </submittedName>
</protein>
<dbReference type="InterPro" id="IPR007210">
    <property type="entry name" value="ABC_Gly_betaine_transp_sub-bd"/>
</dbReference>
<feature type="domain" description="ABC-type glycine betaine transport system substrate-binding" evidence="2">
    <location>
        <begin position="42"/>
        <end position="176"/>
    </location>
</feature>